<dbReference type="EMBL" id="JAPQKR010000005">
    <property type="protein sequence ID" value="KAJ5215518.1"/>
    <property type="molecule type" value="Genomic_DNA"/>
</dbReference>
<proteinExistence type="predicted"/>
<reference evidence="2" key="2">
    <citation type="journal article" date="2023" name="IMA Fungus">
        <title>Comparative genomic study of the Penicillium genus elucidates a diverse pangenome and 15 lateral gene transfer events.</title>
        <authorList>
            <person name="Petersen C."/>
            <person name="Sorensen T."/>
            <person name="Nielsen M.R."/>
            <person name="Sondergaard T.E."/>
            <person name="Sorensen J.L."/>
            <person name="Fitzpatrick D.A."/>
            <person name="Frisvad J.C."/>
            <person name="Nielsen K.L."/>
        </authorList>
    </citation>
    <scope>NUCLEOTIDE SEQUENCE</scope>
    <source>
        <strain evidence="2">IBT 15544</strain>
    </source>
</reference>
<dbReference type="OrthoDB" id="3261222at2759"/>
<dbReference type="Proteomes" id="UP001150904">
    <property type="component" value="Unassembled WGS sequence"/>
</dbReference>
<dbReference type="GeneID" id="83176288"/>
<sequence>MELRRLRGLSPATARQLFTATVALVVDYASNVWMHAFKNKNIGPINRVQRVGAQAIVGTFLTVATSVAEAEAHIATAQHRFWRRAVKTWADLHTLPETNPLRRNTDQIRKFRRYHRSPLYQVADALKNIDMESLETINPFTLAPWEARMQIDEPITEGSTVPGGSMQIAVRSSVRNELVGFGVAVEKQPRKPYTHTHTHFINARRLNRKGNYH</sequence>
<gene>
    <name evidence="1" type="ORF">N7498_001925</name>
    <name evidence="2" type="ORF">N7498_001971</name>
</gene>
<reference evidence="2" key="1">
    <citation type="submission" date="2022-12" db="EMBL/GenBank/DDBJ databases">
        <authorList>
            <person name="Petersen C."/>
        </authorList>
    </citation>
    <scope>NUCLEOTIDE SEQUENCE</scope>
    <source>
        <strain evidence="2">IBT 15544</strain>
    </source>
</reference>
<dbReference type="EMBL" id="JAPQKR010000005">
    <property type="protein sequence ID" value="KAJ5215564.1"/>
    <property type="molecule type" value="Genomic_DNA"/>
</dbReference>
<dbReference type="AlphaFoldDB" id="A0A9W9N9A0"/>
<evidence type="ECO:0000313" key="1">
    <source>
        <dbReference type="EMBL" id="KAJ5215518.1"/>
    </source>
</evidence>
<accession>A0A9W9N9A0</accession>
<protein>
    <submittedName>
        <fullName evidence="2">Uncharacterized protein</fullName>
    </submittedName>
</protein>
<dbReference type="RefSeq" id="XP_058311331.1">
    <property type="nucleotide sequence ID" value="XM_058448987.1"/>
</dbReference>
<organism evidence="2 3">
    <name type="scientific">Penicillium cinerascens</name>
    <dbReference type="NCBI Taxonomy" id="70096"/>
    <lineage>
        <taxon>Eukaryota</taxon>
        <taxon>Fungi</taxon>
        <taxon>Dikarya</taxon>
        <taxon>Ascomycota</taxon>
        <taxon>Pezizomycotina</taxon>
        <taxon>Eurotiomycetes</taxon>
        <taxon>Eurotiomycetidae</taxon>
        <taxon>Eurotiales</taxon>
        <taxon>Aspergillaceae</taxon>
        <taxon>Penicillium</taxon>
    </lineage>
</organism>
<evidence type="ECO:0000313" key="2">
    <source>
        <dbReference type="EMBL" id="KAJ5215564.1"/>
    </source>
</evidence>
<name>A0A9W9N9A0_9EURO</name>
<keyword evidence="3" id="KW-1185">Reference proteome</keyword>
<evidence type="ECO:0000313" key="3">
    <source>
        <dbReference type="Proteomes" id="UP001150904"/>
    </source>
</evidence>
<comment type="caution">
    <text evidence="2">The sequence shown here is derived from an EMBL/GenBank/DDBJ whole genome shotgun (WGS) entry which is preliminary data.</text>
</comment>